<dbReference type="PANTHER" id="PTHR47467:SF1">
    <property type="entry name" value="WD40 REPEAT-CONTAINING PROTEIN"/>
    <property type="match status" value="1"/>
</dbReference>
<gene>
    <name evidence="2" type="ORF">OLUC0939_LOCUS4246</name>
</gene>
<accession>A0A7R9XRX3</accession>
<feature type="region of interest" description="Disordered" evidence="1">
    <location>
        <begin position="82"/>
        <end position="105"/>
    </location>
</feature>
<dbReference type="PANTHER" id="PTHR47467">
    <property type="entry name" value="OS01G0867200 PROTEIN"/>
    <property type="match status" value="1"/>
</dbReference>
<evidence type="ECO:0000313" key="2">
    <source>
        <dbReference type="EMBL" id="CAD8223522.1"/>
    </source>
</evidence>
<evidence type="ECO:0000256" key="1">
    <source>
        <dbReference type="SAM" id="MobiDB-lite"/>
    </source>
</evidence>
<proteinExistence type="predicted"/>
<dbReference type="EMBL" id="HBDX01004938">
    <property type="protein sequence ID" value="CAD8223522.1"/>
    <property type="molecule type" value="Transcribed_RNA"/>
</dbReference>
<dbReference type="InterPro" id="IPR036322">
    <property type="entry name" value="WD40_repeat_dom_sf"/>
</dbReference>
<organism evidence="2">
    <name type="scientific">Ostreococcus sp. 'lucimarinus'</name>
    <dbReference type="NCBI Taxonomy" id="242159"/>
    <lineage>
        <taxon>Eukaryota</taxon>
        <taxon>Viridiplantae</taxon>
        <taxon>Chlorophyta</taxon>
        <taxon>Mamiellophyceae</taxon>
        <taxon>Mamiellales</taxon>
        <taxon>Bathycoccaceae</taxon>
        <taxon>Ostreococcus</taxon>
    </lineage>
</organism>
<reference evidence="2" key="1">
    <citation type="submission" date="2021-01" db="EMBL/GenBank/DDBJ databases">
        <authorList>
            <person name="Corre E."/>
            <person name="Pelletier E."/>
            <person name="Niang G."/>
            <person name="Scheremetjew M."/>
            <person name="Finn R."/>
            <person name="Kale V."/>
            <person name="Holt S."/>
            <person name="Cochrane G."/>
            <person name="Meng A."/>
            <person name="Brown T."/>
            <person name="Cohen L."/>
        </authorList>
    </citation>
    <scope>NUCLEOTIDE SEQUENCE</scope>
    <source>
        <strain evidence="2">Clade-A-BCC118000</strain>
    </source>
</reference>
<dbReference type="SUPFAM" id="SSF50978">
    <property type="entry name" value="WD40 repeat-like"/>
    <property type="match status" value="1"/>
</dbReference>
<sequence>MAPANLPKSIAHGPSALEVRAFAHARVVFPSPSHPSPGEHHASRACVYNARASDEETYDVIIASGCDVLACEIDLSDSNVDRGKENALRPTAVSETAARRRRLESSSTKREIQSISLSEDARKLLMVDNYGVVDVMTRDVGGGGKFGDGSRLAAVGANDVEGVGGWCGAVTGGGEDGKIYVAKSSQRVVDLYDGDRRVRRIRTLLAPYDIELTAVGNGGNVFVVAEGHQLAVYDDRIAERGGCSNRISLGYNKPLYAVSTSRTPGLESVIACGGAERVVHVLDIRKWGAMERWRNAAKFDITQLELSTSSPGFAYVAGLDYECMCGSWRTQKSDGGFSFRADTRWMGLHSCKTACGRGDVLAGWAESGHVYALRTQPAIDSFRHA</sequence>
<protein>
    <submittedName>
        <fullName evidence="2">Uncharacterized protein</fullName>
    </submittedName>
</protein>
<dbReference type="AlphaFoldDB" id="A0A7R9XRX3"/>
<name>A0A7R9XRX3_9CHLO</name>